<sequence length="122" mass="14957">MGLDTDIYRVNRKKAEAAICKSYDGTKEYIDYWSITDDVESVCYQRKNYFLQGLLEELTWSNQCEYIELTKLHVHHLVYCMQQRYKWQNSFERKRAATIVRDLKQVLHNFDWDRDMLVWNWC</sequence>
<evidence type="ECO:0000313" key="1">
    <source>
        <dbReference type="EMBL" id="ABY63112.1"/>
    </source>
</evidence>
<keyword evidence="2" id="KW-1185">Reference proteome</keyword>
<protein>
    <submittedName>
        <fullName evidence="1">Uncharacterized protein</fullName>
    </submittedName>
</protein>
<dbReference type="EMBL" id="EU197055">
    <property type="protein sequence ID" value="ABY63112.1"/>
    <property type="molecule type" value="Genomic_DNA"/>
</dbReference>
<evidence type="ECO:0000313" key="2">
    <source>
        <dbReference type="Proteomes" id="UP000002421"/>
    </source>
</evidence>
<accession>B3FJE6</accession>
<dbReference type="Proteomes" id="UP000002421">
    <property type="component" value="Segment"/>
</dbReference>
<reference evidence="1 2" key="1">
    <citation type="journal article" date="2008" name="Virology">
        <title>Characterization of Pseudomonas chlororaphis myovirus 201varphi2-1 via genomic sequencing, mass spectrometry, and electron microscopy.</title>
        <authorList>
            <person name="Thomas J.A."/>
            <person name="Rolando M.R."/>
            <person name="Carroll C.A."/>
            <person name="Shen P.S."/>
            <person name="Belnap D.M."/>
            <person name="Weintraub S.T."/>
            <person name="Serwer P."/>
            <person name="Hardies S.C."/>
        </authorList>
    </citation>
    <scope>NUCLEOTIDE SEQUENCE</scope>
</reference>
<organismHost>
    <name type="scientific">Pseudomonas chlororaphis</name>
    <dbReference type="NCBI Taxonomy" id="587753"/>
</organismHost>
<gene>
    <name evidence="1" type="ORF">201phi2-1p285</name>
</gene>
<organism evidence="1 2">
    <name type="scientific">Pseudomonas phage 201phi2-1</name>
    <name type="common">Pseudomonas chlororaphis phage 201phi2-1</name>
    <dbReference type="NCBI Taxonomy" id="198110"/>
    <lineage>
        <taxon>Viruses</taxon>
        <taxon>Duplodnaviria</taxon>
        <taxon>Heunggongvirae</taxon>
        <taxon>Uroviricota</taxon>
        <taxon>Caudoviricetes</taxon>
        <taxon>Chimalliviridae</taxon>
        <taxon>Serwervirus</taxon>
        <taxon>Serwervirus 201phi21</taxon>
    </lineage>
</organism>
<dbReference type="KEGG" id="vg:6372439"/>
<dbReference type="RefSeq" id="YP_001957007.1">
    <property type="nucleotide sequence ID" value="NC_010821.1"/>
</dbReference>
<proteinExistence type="predicted"/>
<name>B3FJE6_BP201</name>